<gene>
    <name evidence="2" type="ORF">ACFPFU_20215</name>
</gene>
<organism evidence="2 3">
    <name type="scientific">Negadavirga shengliensis</name>
    <dbReference type="NCBI Taxonomy" id="1389218"/>
    <lineage>
        <taxon>Bacteria</taxon>
        <taxon>Pseudomonadati</taxon>
        <taxon>Bacteroidota</taxon>
        <taxon>Cytophagia</taxon>
        <taxon>Cytophagales</taxon>
        <taxon>Cyclobacteriaceae</taxon>
        <taxon>Negadavirga</taxon>
    </lineage>
</organism>
<evidence type="ECO:0000313" key="3">
    <source>
        <dbReference type="Proteomes" id="UP001595818"/>
    </source>
</evidence>
<evidence type="ECO:0000256" key="1">
    <source>
        <dbReference type="SAM" id="MobiDB-lite"/>
    </source>
</evidence>
<proteinExistence type="predicted"/>
<feature type="region of interest" description="Disordered" evidence="1">
    <location>
        <begin position="54"/>
        <end position="77"/>
    </location>
</feature>
<reference evidence="3" key="1">
    <citation type="journal article" date="2019" name="Int. J. Syst. Evol. Microbiol.">
        <title>The Global Catalogue of Microorganisms (GCM) 10K type strain sequencing project: providing services to taxonomists for standard genome sequencing and annotation.</title>
        <authorList>
            <consortium name="The Broad Institute Genomics Platform"/>
            <consortium name="The Broad Institute Genome Sequencing Center for Infectious Disease"/>
            <person name="Wu L."/>
            <person name="Ma J."/>
        </authorList>
    </citation>
    <scope>NUCLEOTIDE SEQUENCE [LARGE SCALE GENOMIC DNA]</scope>
    <source>
        <strain evidence="3">CGMCC 4.7466</strain>
    </source>
</reference>
<sequence length="77" mass="8916">MKGKQSDDLIKKWVSGKVTRAEFEAFLNSLEHPEKAYSVEKSLRKYFDSLLSEERGKKDEADREIKSLDASDHRKKG</sequence>
<accession>A0ABV9T5M6</accession>
<protein>
    <submittedName>
        <fullName evidence="2">Uncharacterized protein</fullName>
    </submittedName>
</protein>
<comment type="caution">
    <text evidence="2">The sequence shown here is derived from an EMBL/GenBank/DDBJ whole genome shotgun (WGS) entry which is preliminary data.</text>
</comment>
<dbReference type="EMBL" id="JBHSJJ010000015">
    <property type="protein sequence ID" value="MFC4874042.1"/>
    <property type="molecule type" value="Genomic_DNA"/>
</dbReference>
<evidence type="ECO:0000313" key="2">
    <source>
        <dbReference type="EMBL" id="MFC4874042.1"/>
    </source>
</evidence>
<dbReference type="RefSeq" id="WP_377067506.1">
    <property type="nucleotide sequence ID" value="NZ_JBHSJJ010000015.1"/>
</dbReference>
<name>A0ABV9T5M6_9BACT</name>
<keyword evidence="3" id="KW-1185">Reference proteome</keyword>
<dbReference type="Proteomes" id="UP001595818">
    <property type="component" value="Unassembled WGS sequence"/>
</dbReference>